<dbReference type="PROSITE" id="PS51014">
    <property type="entry name" value="COBK_CBIJ"/>
    <property type="match status" value="1"/>
</dbReference>
<proteinExistence type="predicted"/>
<dbReference type="EMBL" id="JAHHHD010000010">
    <property type="protein sequence ID" value="MBW4659232.1"/>
    <property type="molecule type" value="Genomic_DNA"/>
</dbReference>
<reference evidence="4" key="1">
    <citation type="submission" date="2021-05" db="EMBL/GenBank/DDBJ databases">
        <authorList>
            <person name="Pietrasiak N."/>
            <person name="Ward R."/>
            <person name="Stajich J.E."/>
            <person name="Kurbessoian T."/>
        </authorList>
    </citation>
    <scope>NUCLEOTIDE SEQUENCE</scope>
    <source>
        <strain evidence="4">UHER 2000/2452</strain>
    </source>
</reference>
<dbReference type="Proteomes" id="UP000757435">
    <property type="component" value="Unassembled WGS sequence"/>
</dbReference>
<sequence>MAKVLILGGTGDAIELAAQASKIPEIEVITSLAGRTLHPIAPPGDYRVGGFGGSAGLATYLQDQSIDLLIDATHPFAAHISWNAEAAASEVGIPYLMLVRPIWEKMEGDRWIEVESVEAAAEAIPAEARRVFLTIGRQQLAPFSQFNPQLNIWFLMRSIDPPEPPIPQGKILLDRGPFHLEQERELLQEYAIDAIVSKNSGGDATYAKVRAARELEIPIVMVQRPAMPPGEQVSNVAAALAWIEQVVVS</sequence>
<organism evidence="4 5">
    <name type="scientific">Drouetiella hepatica Uher 2000/2452</name>
    <dbReference type="NCBI Taxonomy" id="904376"/>
    <lineage>
        <taxon>Bacteria</taxon>
        <taxon>Bacillati</taxon>
        <taxon>Cyanobacteriota</taxon>
        <taxon>Cyanophyceae</taxon>
        <taxon>Oculatellales</taxon>
        <taxon>Oculatellaceae</taxon>
        <taxon>Drouetiella</taxon>
    </lineage>
</organism>
<dbReference type="NCBIfam" id="TIGR00715">
    <property type="entry name" value="precor6x_red"/>
    <property type="match status" value="1"/>
</dbReference>
<evidence type="ECO:0000313" key="4">
    <source>
        <dbReference type="EMBL" id="MBW4659232.1"/>
    </source>
</evidence>
<dbReference type="EC" id="1.3.1.106" evidence="4"/>
<dbReference type="NCBIfam" id="NF005968">
    <property type="entry name" value="PRK08057.1-2"/>
    <property type="match status" value="1"/>
</dbReference>
<dbReference type="AlphaFoldDB" id="A0A951Q9I8"/>
<dbReference type="GO" id="GO:0009236">
    <property type="term" value="P:cobalamin biosynthetic process"/>
    <property type="evidence" value="ECO:0007669"/>
    <property type="project" value="UniProtKB-KW"/>
</dbReference>
<evidence type="ECO:0000256" key="1">
    <source>
        <dbReference type="ARBA" id="ARBA00004953"/>
    </source>
</evidence>
<evidence type="ECO:0000256" key="2">
    <source>
        <dbReference type="ARBA" id="ARBA00022573"/>
    </source>
</evidence>
<name>A0A951Q9I8_9CYAN</name>
<keyword evidence="3 4" id="KW-0560">Oxidoreductase</keyword>
<keyword evidence="2" id="KW-0169">Cobalamin biosynthesis</keyword>
<reference evidence="4" key="2">
    <citation type="journal article" date="2022" name="Microbiol. Resour. Announc.">
        <title>Metagenome Sequencing to Explore Phylogenomics of Terrestrial Cyanobacteria.</title>
        <authorList>
            <person name="Ward R.D."/>
            <person name="Stajich J.E."/>
            <person name="Johansen J.R."/>
            <person name="Huntemann M."/>
            <person name="Clum A."/>
            <person name="Foster B."/>
            <person name="Foster B."/>
            <person name="Roux S."/>
            <person name="Palaniappan K."/>
            <person name="Varghese N."/>
            <person name="Mukherjee S."/>
            <person name="Reddy T.B.K."/>
            <person name="Daum C."/>
            <person name="Copeland A."/>
            <person name="Chen I.A."/>
            <person name="Ivanova N.N."/>
            <person name="Kyrpides N.C."/>
            <person name="Shapiro N."/>
            <person name="Eloe-Fadrosh E.A."/>
            <person name="Pietrasiak N."/>
        </authorList>
    </citation>
    <scope>NUCLEOTIDE SEQUENCE</scope>
    <source>
        <strain evidence="4">UHER 2000/2452</strain>
    </source>
</reference>
<accession>A0A951Q9I8</accession>
<protein>
    <submittedName>
        <fullName evidence="4">Cobalt-precorrin-6A reductase</fullName>
        <ecNumber evidence="4">1.3.1.106</ecNumber>
    </submittedName>
</protein>
<comment type="caution">
    <text evidence="4">The sequence shown here is derived from an EMBL/GenBank/DDBJ whole genome shotgun (WGS) entry which is preliminary data.</text>
</comment>
<gene>
    <name evidence="4" type="ORF">KME15_11195</name>
</gene>
<dbReference type="PANTHER" id="PTHR36925">
    <property type="entry name" value="COBALT-PRECORRIN-6A REDUCTASE"/>
    <property type="match status" value="1"/>
</dbReference>
<dbReference type="Pfam" id="PF02571">
    <property type="entry name" value="CbiJ"/>
    <property type="match status" value="1"/>
</dbReference>
<comment type="pathway">
    <text evidence="1">Cofactor biosynthesis; adenosylcobalamin biosynthesis.</text>
</comment>
<evidence type="ECO:0000256" key="3">
    <source>
        <dbReference type="ARBA" id="ARBA00023002"/>
    </source>
</evidence>
<dbReference type="GO" id="GO:0016994">
    <property type="term" value="F:precorrin-6A reductase activity"/>
    <property type="evidence" value="ECO:0007669"/>
    <property type="project" value="InterPro"/>
</dbReference>
<dbReference type="PANTHER" id="PTHR36925:SF1">
    <property type="entry name" value="COBALT-PRECORRIN-6A REDUCTASE"/>
    <property type="match status" value="1"/>
</dbReference>
<dbReference type="InterPro" id="IPR003723">
    <property type="entry name" value="Precorrin-6x_reduct"/>
</dbReference>
<evidence type="ECO:0000313" key="5">
    <source>
        <dbReference type="Proteomes" id="UP000757435"/>
    </source>
</evidence>